<dbReference type="SMART" id="SM00228">
    <property type="entry name" value="PDZ"/>
    <property type="match status" value="1"/>
</dbReference>
<keyword evidence="2" id="KW-0378">Hydrolase</keyword>
<dbReference type="InterPro" id="IPR036034">
    <property type="entry name" value="PDZ_sf"/>
</dbReference>
<dbReference type="Pfam" id="PF13650">
    <property type="entry name" value="Asp_protease_2"/>
    <property type="match status" value="1"/>
</dbReference>
<evidence type="ECO:0000259" key="1">
    <source>
        <dbReference type="SMART" id="SM00228"/>
    </source>
</evidence>
<evidence type="ECO:0000313" key="3">
    <source>
        <dbReference type="Proteomes" id="UP001252186"/>
    </source>
</evidence>
<dbReference type="GO" id="GO:0006508">
    <property type="term" value="P:proteolysis"/>
    <property type="evidence" value="ECO:0007669"/>
    <property type="project" value="UniProtKB-KW"/>
</dbReference>
<feature type="domain" description="PDZ" evidence="1">
    <location>
        <begin position="312"/>
        <end position="383"/>
    </location>
</feature>
<dbReference type="Gene3D" id="2.30.42.10">
    <property type="match status" value="1"/>
</dbReference>
<protein>
    <submittedName>
        <fullName evidence="2">Aspartyl protease family protein</fullName>
    </submittedName>
</protein>
<accession>A0ABU2Y827</accession>
<dbReference type="RefSeq" id="WP_311594034.1">
    <property type="nucleotide sequence ID" value="NZ_JAVRHV010000006.1"/>
</dbReference>
<dbReference type="SUPFAM" id="SSF50156">
    <property type="entry name" value="PDZ domain-like"/>
    <property type="match status" value="1"/>
</dbReference>
<dbReference type="InterPro" id="IPR021109">
    <property type="entry name" value="Peptidase_aspartic_dom_sf"/>
</dbReference>
<dbReference type="InterPro" id="IPR034122">
    <property type="entry name" value="Retropepsin-like_bacterial"/>
</dbReference>
<keyword evidence="2" id="KW-0645">Protease</keyword>
<name>A0ABU2Y827_9FLAO</name>
<reference evidence="2 3" key="1">
    <citation type="submission" date="2023-09" db="EMBL/GenBank/DDBJ databases">
        <authorList>
            <person name="Rey-Velasco X."/>
        </authorList>
    </citation>
    <scope>NUCLEOTIDE SEQUENCE [LARGE SCALE GENOMIC DNA]</scope>
    <source>
        <strain evidence="2 3">P050</strain>
    </source>
</reference>
<gene>
    <name evidence="2" type="ORF">RM519_11880</name>
</gene>
<comment type="caution">
    <text evidence="2">The sequence shown here is derived from an EMBL/GenBank/DDBJ whole genome shotgun (WGS) entry which is preliminary data.</text>
</comment>
<dbReference type="EMBL" id="JAVRHV010000006">
    <property type="protein sequence ID" value="MDT0553950.1"/>
    <property type="molecule type" value="Genomic_DNA"/>
</dbReference>
<dbReference type="PROSITE" id="PS51257">
    <property type="entry name" value="PROKAR_LIPOPROTEIN"/>
    <property type="match status" value="1"/>
</dbReference>
<evidence type="ECO:0000313" key="2">
    <source>
        <dbReference type="EMBL" id="MDT0553950.1"/>
    </source>
</evidence>
<dbReference type="GO" id="GO:0008233">
    <property type="term" value="F:peptidase activity"/>
    <property type="evidence" value="ECO:0007669"/>
    <property type="project" value="UniProtKB-KW"/>
</dbReference>
<sequence length="398" mass="44933">MRKLSQILLLTLIAFVFYACPKHWTEAIKNGEIEQKEFNTSIEFEIKNDLIIVPVQIENNTYHFLLDTGAPFSISKELQSKFNFKTVSEGTLRDSDNSQISVDYVSIPKIKLNEVIFLKQVAFVGDFNKNPIIECLGIDGIIGSNMMRFCNWKIDSKNKKIHISNEEFKLKNHDSIKMKFKPNRQYSIKISTHLGKSRITNLTLDYGSNGGLTVPQKIYDTLVNRTIIKESLLEYGVASSGLGGKLKNINRKFSRVDSLALGNVISNNVPIKTGKSGLLGTEVLSKHIVAINWSSQSLVFEKYPYEIEVAFKTFGLKIGVKNNSYFVSAIVKNSPAEKAGIEPNMEVLNFNHIDFSNASYCDYISYLDTKKVEKIQLVLKDELGVKEEFTLGKAIMLQ</sequence>
<dbReference type="SUPFAM" id="SSF50630">
    <property type="entry name" value="Acid proteases"/>
    <property type="match status" value="1"/>
</dbReference>
<organism evidence="2 3">
    <name type="scientific">Urechidicola vernalis</name>
    <dbReference type="NCBI Taxonomy" id="3075600"/>
    <lineage>
        <taxon>Bacteria</taxon>
        <taxon>Pseudomonadati</taxon>
        <taxon>Bacteroidota</taxon>
        <taxon>Flavobacteriia</taxon>
        <taxon>Flavobacteriales</taxon>
        <taxon>Flavobacteriaceae</taxon>
        <taxon>Urechidicola</taxon>
    </lineage>
</organism>
<keyword evidence="3" id="KW-1185">Reference proteome</keyword>
<proteinExistence type="predicted"/>
<dbReference type="Gene3D" id="2.40.70.10">
    <property type="entry name" value="Acid Proteases"/>
    <property type="match status" value="1"/>
</dbReference>
<dbReference type="Proteomes" id="UP001252186">
    <property type="component" value="Unassembled WGS sequence"/>
</dbReference>
<dbReference type="InterPro" id="IPR001478">
    <property type="entry name" value="PDZ"/>
</dbReference>
<dbReference type="CDD" id="cd05483">
    <property type="entry name" value="retropepsin_like_bacteria"/>
    <property type="match status" value="1"/>
</dbReference>